<keyword evidence="12" id="KW-1185">Reference proteome</keyword>
<proteinExistence type="inferred from homology"/>
<dbReference type="Pfam" id="PF01151">
    <property type="entry name" value="ELO"/>
    <property type="match status" value="1"/>
</dbReference>
<dbReference type="GO" id="GO:0034625">
    <property type="term" value="P:fatty acid elongation, monounsaturated fatty acid"/>
    <property type="evidence" value="ECO:0007669"/>
    <property type="project" value="TreeGrafter"/>
</dbReference>
<evidence type="ECO:0000256" key="2">
    <source>
        <dbReference type="ARBA" id="ARBA00022516"/>
    </source>
</evidence>
<feature type="transmembrane region" description="Helical" evidence="10">
    <location>
        <begin position="222"/>
        <end position="243"/>
    </location>
</feature>
<gene>
    <name evidence="11" type="ORF">Fcan01_04502</name>
</gene>
<dbReference type="GO" id="GO:0009922">
    <property type="term" value="F:fatty acid elongase activity"/>
    <property type="evidence" value="ECO:0007669"/>
    <property type="project" value="UniProtKB-EC"/>
</dbReference>
<dbReference type="PANTHER" id="PTHR11157">
    <property type="entry name" value="FATTY ACID ACYL TRANSFERASE-RELATED"/>
    <property type="match status" value="1"/>
</dbReference>
<evidence type="ECO:0000256" key="9">
    <source>
        <dbReference type="ARBA" id="ARBA00023160"/>
    </source>
</evidence>
<keyword evidence="6 10" id="KW-1133">Transmembrane helix</keyword>
<evidence type="ECO:0000256" key="8">
    <source>
        <dbReference type="ARBA" id="ARBA00023136"/>
    </source>
</evidence>
<keyword evidence="3 10" id="KW-0808">Transferase</keyword>
<evidence type="ECO:0000256" key="4">
    <source>
        <dbReference type="ARBA" id="ARBA00022692"/>
    </source>
</evidence>
<keyword evidence="9 10" id="KW-0275">Fatty acid biosynthesis</keyword>
<evidence type="ECO:0000256" key="6">
    <source>
        <dbReference type="ARBA" id="ARBA00022989"/>
    </source>
</evidence>
<evidence type="ECO:0000256" key="5">
    <source>
        <dbReference type="ARBA" id="ARBA00022832"/>
    </source>
</evidence>
<feature type="transmembrane region" description="Helical" evidence="10">
    <location>
        <begin position="161"/>
        <end position="181"/>
    </location>
</feature>
<reference evidence="11 12" key="1">
    <citation type="submission" date="2015-12" db="EMBL/GenBank/DDBJ databases">
        <title>The genome of Folsomia candida.</title>
        <authorList>
            <person name="Faddeeva A."/>
            <person name="Derks M.F."/>
            <person name="Anvar Y."/>
            <person name="Smit S."/>
            <person name="Van Straalen N."/>
            <person name="Roelofs D."/>
        </authorList>
    </citation>
    <scope>NUCLEOTIDE SEQUENCE [LARGE SCALE GENOMIC DNA]</scope>
    <source>
        <strain evidence="11 12">VU population</strain>
        <tissue evidence="11">Whole body</tissue>
    </source>
</reference>
<name>A0A226EPK3_FOLCA</name>
<organism evidence="11 12">
    <name type="scientific">Folsomia candida</name>
    <name type="common">Springtail</name>
    <dbReference type="NCBI Taxonomy" id="158441"/>
    <lineage>
        <taxon>Eukaryota</taxon>
        <taxon>Metazoa</taxon>
        <taxon>Ecdysozoa</taxon>
        <taxon>Arthropoda</taxon>
        <taxon>Hexapoda</taxon>
        <taxon>Collembola</taxon>
        <taxon>Entomobryomorpha</taxon>
        <taxon>Isotomoidea</taxon>
        <taxon>Isotomidae</taxon>
        <taxon>Proisotominae</taxon>
        <taxon>Folsomia</taxon>
    </lineage>
</organism>
<keyword evidence="4 10" id="KW-0812">Transmembrane</keyword>
<accession>A0A226EPK3</accession>
<dbReference type="EMBL" id="LNIX01000002">
    <property type="protein sequence ID" value="OXA59555.1"/>
    <property type="molecule type" value="Genomic_DNA"/>
</dbReference>
<comment type="catalytic activity">
    <reaction evidence="10">
        <text>a very-long-chain acyl-CoA + malonyl-CoA + H(+) = a very-long-chain 3-oxoacyl-CoA + CO2 + CoA</text>
        <dbReference type="Rhea" id="RHEA:32727"/>
        <dbReference type="ChEBI" id="CHEBI:15378"/>
        <dbReference type="ChEBI" id="CHEBI:16526"/>
        <dbReference type="ChEBI" id="CHEBI:57287"/>
        <dbReference type="ChEBI" id="CHEBI:57384"/>
        <dbReference type="ChEBI" id="CHEBI:90725"/>
        <dbReference type="ChEBI" id="CHEBI:90736"/>
        <dbReference type="EC" id="2.3.1.199"/>
    </reaction>
</comment>
<dbReference type="GO" id="GO:0030148">
    <property type="term" value="P:sphingolipid biosynthetic process"/>
    <property type="evidence" value="ECO:0007669"/>
    <property type="project" value="TreeGrafter"/>
</dbReference>
<feature type="transmembrane region" description="Helical" evidence="10">
    <location>
        <begin position="187"/>
        <end position="210"/>
    </location>
</feature>
<dbReference type="GO" id="GO:0034626">
    <property type="term" value="P:fatty acid elongation, polyunsaturated fatty acid"/>
    <property type="evidence" value="ECO:0007669"/>
    <property type="project" value="TreeGrafter"/>
</dbReference>
<feature type="transmembrane region" description="Helical" evidence="10">
    <location>
        <begin position="84"/>
        <end position="103"/>
    </location>
</feature>
<feature type="transmembrane region" description="Helical" evidence="10">
    <location>
        <begin position="52"/>
        <end position="72"/>
    </location>
</feature>
<evidence type="ECO:0000256" key="3">
    <source>
        <dbReference type="ARBA" id="ARBA00022679"/>
    </source>
</evidence>
<sequence length="268" mass="30298">MPFLQDKVVQLVSKCKLNRFPSAPKDKYHDMMLSSLFAGDDYTSTWTSSSPLFPLAFIASYVLFHYLYVPNYELPLDYRRKWTLVKNTVILIANAVLGVAYSATANKLEYSMWCQPVNPAAPNKTLDHNRMKDLMFYFSLVKMLEASDTIVISLRGGRYPFGVFVHHAIMIALGWAGTVFVPAGTTAIWAMINCWGHVFVYLFLVMRAVFPGGWLDLENKDYWISRINNVQFLMVFITSVSSAVSGCGYPLVSSTFTGVFVAGLYFLF</sequence>
<dbReference type="GO" id="GO:0042761">
    <property type="term" value="P:very long-chain fatty acid biosynthetic process"/>
    <property type="evidence" value="ECO:0007669"/>
    <property type="project" value="TreeGrafter"/>
</dbReference>
<comment type="subcellular location">
    <subcellularLocation>
        <location evidence="1">Membrane</location>
        <topology evidence="1">Multi-pass membrane protein</topology>
    </subcellularLocation>
</comment>
<dbReference type="EC" id="2.3.1.199" evidence="10"/>
<dbReference type="Proteomes" id="UP000198287">
    <property type="component" value="Unassembled WGS sequence"/>
</dbReference>
<evidence type="ECO:0000313" key="12">
    <source>
        <dbReference type="Proteomes" id="UP000198287"/>
    </source>
</evidence>
<dbReference type="PANTHER" id="PTHR11157:SF126">
    <property type="entry name" value="ELONGATION OF VERY LONG CHAIN FATTY ACIDS PROTEIN"/>
    <property type="match status" value="1"/>
</dbReference>
<protein>
    <recommendedName>
        <fullName evidence="10">Elongation of very long chain fatty acids protein</fullName>
        <ecNumber evidence="10">2.3.1.199</ecNumber>
    </recommendedName>
    <alternativeName>
        <fullName evidence="10">Very-long-chain 3-oxoacyl-CoA synthase</fullName>
    </alternativeName>
</protein>
<keyword evidence="8 10" id="KW-0472">Membrane</keyword>
<dbReference type="GO" id="GO:0019367">
    <property type="term" value="P:fatty acid elongation, saturated fatty acid"/>
    <property type="evidence" value="ECO:0007669"/>
    <property type="project" value="TreeGrafter"/>
</dbReference>
<evidence type="ECO:0000256" key="1">
    <source>
        <dbReference type="ARBA" id="ARBA00004141"/>
    </source>
</evidence>
<evidence type="ECO:0000313" key="11">
    <source>
        <dbReference type="EMBL" id="OXA59555.1"/>
    </source>
</evidence>
<keyword evidence="7 10" id="KW-0443">Lipid metabolism</keyword>
<keyword evidence="2 10" id="KW-0444">Lipid biosynthesis</keyword>
<evidence type="ECO:0000256" key="10">
    <source>
        <dbReference type="RuleBase" id="RU361115"/>
    </source>
</evidence>
<keyword evidence="5 10" id="KW-0276">Fatty acid metabolism</keyword>
<evidence type="ECO:0000256" key="7">
    <source>
        <dbReference type="ARBA" id="ARBA00023098"/>
    </source>
</evidence>
<dbReference type="AlphaFoldDB" id="A0A226EPK3"/>
<comment type="similarity">
    <text evidence="10">Belongs to the ELO family.</text>
</comment>
<dbReference type="STRING" id="158441.A0A226EPK3"/>
<dbReference type="InterPro" id="IPR002076">
    <property type="entry name" value="ELO_fam"/>
</dbReference>
<comment type="caution">
    <text evidence="11">The sequence shown here is derived from an EMBL/GenBank/DDBJ whole genome shotgun (WGS) entry which is preliminary data.</text>
</comment>
<dbReference type="GO" id="GO:0005789">
    <property type="term" value="C:endoplasmic reticulum membrane"/>
    <property type="evidence" value="ECO:0007669"/>
    <property type="project" value="TreeGrafter"/>
</dbReference>